<accession>A0A846WF06</accession>
<feature type="transmembrane region" description="Helical" evidence="7">
    <location>
        <begin position="304"/>
        <end position="323"/>
    </location>
</feature>
<dbReference type="GO" id="GO:0015297">
    <property type="term" value="F:antiporter activity"/>
    <property type="evidence" value="ECO:0007669"/>
    <property type="project" value="InterPro"/>
</dbReference>
<feature type="transmembrane region" description="Helical" evidence="7">
    <location>
        <begin position="35"/>
        <end position="54"/>
    </location>
</feature>
<keyword evidence="10" id="KW-1185">Reference proteome</keyword>
<evidence type="ECO:0000256" key="1">
    <source>
        <dbReference type="ARBA" id="ARBA00004141"/>
    </source>
</evidence>
<feature type="transmembrane region" description="Helical" evidence="7">
    <location>
        <begin position="133"/>
        <end position="154"/>
    </location>
</feature>
<evidence type="ECO:0000256" key="6">
    <source>
        <dbReference type="ARBA" id="ARBA00023136"/>
    </source>
</evidence>
<proteinExistence type="predicted"/>
<evidence type="ECO:0000256" key="4">
    <source>
        <dbReference type="ARBA" id="ARBA00022989"/>
    </source>
</evidence>
<keyword evidence="3 7" id="KW-0812">Transmembrane</keyword>
<dbReference type="GO" id="GO:1902600">
    <property type="term" value="P:proton transmembrane transport"/>
    <property type="evidence" value="ECO:0007669"/>
    <property type="project" value="InterPro"/>
</dbReference>
<evidence type="ECO:0000313" key="10">
    <source>
        <dbReference type="Proteomes" id="UP000572007"/>
    </source>
</evidence>
<dbReference type="Pfam" id="PF00999">
    <property type="entry name" value="Na_H_Exchanger"/>
    <property type="match status" value="1"/>
</dbReference>
<dbReference type="InterPro" id="IPR006153">
    <property type="entry name" value="Cation/H_exchanger_TM"/>
</dbReference>
<reference evidence="9 10" key="1">
    <citation type="submission" date="2020-04" db="EMBL/GenBank/DDBJ databases">
        <title>MicrobeNet Type strains.</title>
        <authorList>
            <person name="Nicholson A.C."/>
        </authorList>
    </citation>
    <scope>NUCLEOTIDE SEQUENCE [LARGE SCALE GENOMIC DNA]</scope>
    <source>
        <strain evidence="9 10">DSM 44960</strain>
    </source>
</reference>
<comment type="subcellular location">
    <subcellularLocation>
        <location evidence="1">Membrane</location>
        <topology evidence="1">Multi-pass membrane protein</topology>
    </subcellularLocation>
</comment>
<feature type="transmembrane region" description="Helical" evidence="7">
    <location>
        <begin position="66"/>
        <end position="84"/>
    </location>
</feature>
<evidence type="ECO:0000256" key="7">
    <source>
        <dbReference type="SAM" id="Phobius"/>
    </source>
</evidence>
<protein>
    <submittedName>
        <fullName evidence="9">Cation/H(+) antiporter</fullName>
    </submittedName>
</protein>
<feature type="transmembrane region" description="Helical" evidence="7">
    <location>
        <begin position="6"/>
        <end position="23"/>
    </location>
</feature>
<dbReference type="Proteomes" id="UP000572007">
    <property type="component" value="Unassembled WGS sequence"/>
</dbReference>
<keyword evidence="5" id="KW-0406">Ion transport</keyword>
<name>A0A846WF06_9NOCA</name>
<dbReference type="PANTHER" id="PTHR32468">
    <property type="entry name" value="CATION/H + ANTIPORTER"/>
    <property type="match status" value="1"/>
</dbReference>
<feature type="transmembrane region" description="Helical" evidence="7">
    <location>
        <begin position="273"/>
        <end position="292"/>
    </location>
</feature>
<dbReference type="InterPro" id="IPR038770">
    <property type="entry name" value="Na+/solute_symporter_sf"/>
</dbReference>
<feature type="domain" description="Cation/H+ exchanger transmembrane" evidence="8">
    <location>
        <begin position="21"/>
        <end position="384"/>
    </location>
</feature>
<dbReference type="EMBL" id="JAAXOM010000010">
    <property type="protein sequence ID" value="NKX91214.1"/>
    <property type="molecule type" value="Genomic_DNA"/>
</dbReference>
<comment type="caution">
    <text evidence="9">The sequence shown here is derived from an EMBL/GenBank/DDBJ whole genome shotgun (WGS) entry which is preliminary data.</text>
</comment>
<dbReference type="RefSeq" id="WP_157104997.1">
    <property type="nucleotide sequence ID" value="NZ_JAAXOM010000010.1"/>
</dbReference>
<evidence type="ECO:0000259" key="8">
    <source>
        <dbReference type="Pfam" id="PF00999"/>
    </source>
</evidence>
<keyword evidence="4 7" id="KW-1133">Transmembrane helix</keyword>
<keyword evidence="6 7" id="KW-0472">Membrane</keyword>
<keyword evidence="2" id="KW-0813">Transport</keyword>
<feature type="transmembrane region" description="Helical" evidence="7">
    <location>
        <begin position="195"/>
        <end position="212"/>
    </location>
</feature>
<evidence type="ECO:0000256" key="2">
    <source>
        <dbReference type="ARBA" id="ARBA00022448"/>
    </source>
</evidence>
<evidence type="ECO:0000313" key="9">
    <source>
        <dbReference type="EMBL" id="NKX91214.1"/>
    </source>
</evidence>
<dbReference type="AlphaFoldDB" id="A0A846WF06"/>
<gene>
    <name evidence="9" type="ORF">HGA10_28415</name>
</gene>
<feature type="transmembrane region" description="Helical" evidence="7">
    <location>
        <begin position="166"/>
        <end position="189"/>
    </location>
</feature>
<dbReference type="GO" id="GO:0016020">
    <property type="term" value="C:membrane"/>
    <property type="evidence" value="ECO:0007669"/>
    <property type="project" value="UniProtKB-SubCell"/>
</dbReference>
<feature type="transmembrane region" description="Helical" evidence="7">
    <location>
        <begin position="219"/>
        <end position="239"/>
    </location>
</feature>
<dbReference type="Gene3D" id="1.20.1530.20">
    <property type="match status" value="1"/>
</dbReference>
<dbReference type="PANTHER" id="PTHR32468:SF0">
    <property type="entry name" value="K(+)_H(+) ANTIPORTER 1"/>
    <property type="match status" value="1"/>
</dbReference>
<evidence type="ECO:0000256" key="3">
    <source>
        <dbReference type="ARBA" id="ARBA00022692"/>
    </source>
</evidence>
<sequence length="413" mass="42735">MPNSTLVMVLVDLVIIMIAARVFGRLAEKLGQPAVIGEITAGILAGPTLLGPHLSQVLFPPDARPVLSVLANLGVVAFMFLAGLEVDRNSFTNQRAAIPAIATAAYLAPFGFGCLIAATALTRHHTGANTVGFVLFIGCALAVTAFPVLARILVDRNIIRTPIGQMSLACAAIVDAAAWIALAVVLMLVAPTGGHWRWALLAPLAVLVWWGARPVLDRLAAAGTGQQVLVLAIGTALLLAAVTEWIGLHLIFGAFAAGLIFPRAHRDSAENGAVVVSTLLLPAFFAVAGLSVDLGMLDTTGVGELAVVLAAAVGAKIASVVVVGRLAGLDTRTAAALAALLNTRGLTELVILHVGLTAGLTSTSLYSLLVVMALITTAMTAPLLHRIHLPHKPIQSQDFVRTAKAGTRQADID</sequence>
<dbReference type="InterPro" id="IPR050794">
    <property type="entry name" value="CPA2_transporter"/>
</dbReference>
<feature type="transmembrane region" description="Helical" evidence="7">
    <location>
        <begin position="96"/>
        <end position="121"/>
    </location>
</feature>
<evidence type="ECO:0000256" key="5">
    <source>
        <dbReference type="ARBA" id="ARBA00023065"/>
    </source>
</evidence>
<organism evidence="9 10">
    <name type="scientific">Nocardia coubleae</name>
    <dbReference type="NCBI Taxonomy" id="356147"/>
    <lineage>
        <taxon>Bacteria</taxon>
        <taxon>Bacillati</taxon>
        <taxon>Actinomycetota</taxon>
        <taxon>Actinomycetes</taxon>
        <taxon>Mycobacteriales</taxon>
        <taxon>Nocardiaceae</taxon>
        <taxon>Nocardia</taxon>
    </lineage>
</organism>
<feature type="transmembrane region" description="Helical" evidence="7">
    <location>
        <begin position="245"/>
        <end position="261"/>
    </location>
</feature>